<keyword evidence="2" id="KW-1185">Reference proteome</keyword>
<protein>
    <submittedName>
        <fullName evidence="1">Uncharacterized protein</fullName>
    </submittedName>
</protein>
<dbReference type="Proteomes" id="UP001648503">
    <property type="component" value="Unassembled WGS sequence"/>
</dbReference>
<reference evidence="1 2" key="1">
    <citation type="submission" date="2021-02" db="EMBL/GenBank/DDBJ databases">
        <title>Variation within the Batrachochytrium salamandrivorans European outbreak.</title>
        <authorList>
            <person name="Kelly M."/>
            <person name="Pasmans F."/>
            <person name="Shea T.P."/>
            <person name="Munoz J.F."/>
            <person name="Carranza S."/>
            <person name="Cuomo C.A."/>
            <person name="Martel A."/>
        </authorList>
    </citation>
    <scope>NUCLEOTIDE SEQUENCE [LARGE SCALE GENOMIC DNA]</scope>
    <source>
        <strain evidence="1 2">AMFP18/2</strain>
    </source>
</reference>
<evidence type="ECO:0000313" key="2">
    <source>
        <dbReference type="Proteomes" id="UP001648503"/>
    </source>
</evidence>
<name>A0ABQ8F9K0_9FUNG</name>
<comment type="caution">
    <text evidence="1">The sequence shown here is derived from an EMBL/GenBank/DDBJ whole genome shotgun (WGS) entry which is preliminary data.</text>
</comment>
<gene>
    <name evidence="1" type="ORF">BASA50_006603</name>
</gene>
<accession>A0ABQ8F9K0</accession>
<organism evidence="1 2">
    <name type="scientific">Batrachochytrium salamandrivorans</name>
    <dbReference type="NCBI Taxonomy" id="1357716"/>
    <lineage>
        <taxon>Eukaryota</taxon>
        <taxon>Fungi</taxon>
        <taxon>Fungi incertae sedis</taxon>
        <taxon>Chytridiomycota</taxon>
        <taxon>Chytridiomycota incertae sedis</taxon>
        <taxon>Chytridiomycetes</taxon>
        <taxon>Rhizophydiales</taxon>
        <taxon>Rhizophydiales incertae sedis</taxon>
        <taxon>Batrachochytrium</taxon>
    </lineage>
</organism>
<evidence type="ECO:0000313" key="1">
    <source>
        <dbReference type="EMBL" id="KAH6594355.1"/>
    </source>
</evidence>
<dbReference type="EMBL" id="JAFCIX010000335">
    <property type="protein sequence ID" value="KAH6594355.1"/>
    <property type="molecule type" value="Genomic_DNA"/>
</dbReference>
<proteinExistence type="predicted"/>
<sequence>MHGARFRITVPEDRQRNIIHRVLWYGGRSWIHAPSGDPGLEREWSGAIEVTVGATPSSWIAGLTSAAMSDGGSTAGAAGSLSVAFLTGRDSFGTAP</sequence>